<dbReference type="GO" id="GO:0016020">
    <property type="term" value="C:membrane"/>
    <property type="evidence" value="ECO:0007669"/>
    <property type="project" value="TreeGrafter"/>
</dbReference>
<dbReference type="InterPro" id="IPR029058">
    <property type="entry name" value="AB_hydrolase_fold"/>
</dbReference>
<organism evidence="2 3">
    <name type="scientific">Bacillus coahuilensis p1.1.43</name>
    <dbReference type="NCBI Taxonomy" id="1150625"/>
    <lineage>
        <taxon>Bacteria</taxon>
        <taxon>Bacillati</taxon>
        <taxon>Bacillota</taxon>
        <taxon>Bacilli</taxon>
        <taxon>Bacillales</taxon>
        <taxon>Bacillaceae</taxon>
        <taxon>Bacillus</taxon>
    </lineage>
</organism>
<dbReference type="InterPro" id="IPR000073">
    <property type="entry name" value="AB_hydrolase_1"/>
</dbReference>
<evidence type="ECO:0000313" key="3">
    <source>
        <dbReference type="Proteomes" id="UP000074108"/>
    </source>
</evidence>
<name>A0A147KB59_9BACI</name>
<reference evidence="2 3" key="1">
    <citation type="journal article" date="2016" name="Front. Microbiol.">
        <title>Microevolution Analysis of Bacillus coahuilensis Unveils Differences in Phosphorus Acquisition Strategies and Their Regulation.</title>
        <authorList>
            <person name="Gomez-Lunar Z."/>
            <person name="Hernandez-Gonzalez I."/>
            <person name="Rodriguez-Torres M.D."/>
            <person name="Souza V."/>
            <person name="Olmedo-Alvarez G."/>
        </authorList>
    </citation>
    <scope>NUCLEOTIDE SEQUENCE [LARGE SCALE GENOMIC DNA]</scope>
    <source>
        <strain evidence="3">p1.1.43</strain>
    </source>
</reference>
<dbReference type="RefSeq" id="WP_010175901.1">
    <property type="nucleotide sequence ID" value="NZ_LDYG01000018.1"/>
</dbReference>
<dbReference type="InterPro" id="IPR050266">
    <property type="entry name" value="AB_hydrolase_sf"/>
</dbReference>
<comment type="caution">
    <text evidence="2">The sequence shown here is derived from an EMBL/GenBank/DDBJ whole genome shotgun (WGS) entry which is preliminary data.</text>
</comment>
<evidence type="ECO:0000259" key="1">
    <source>
        <dbReference type="Pfam" id="PF00561"/>
    </source>
</evidence>
<protein>
    <recommendedName>
        <fullName evidence="1">AB hydrolase-1 domain-containing protein</fullName>
    </recommendedName>
</protein>
<accession>A0A147KB59</accession>
<dbReference type="OrthoDB" id="9776853at2"/>
<dbReference type="AlphaFoldDB" id="A0A147KB59"/>
<dbReference type="PANTHER" id="PTHR43798:SF28">
    <property type="entry name" value="AB HYDROLASE-1 DOMAIN-CONTAINING PROTEIN"/>
    <property type="match status" value="1"/>
</dbReference>
<feature type="domain" description="AB hydrolase-1" evidence="1">
    <location>
        <begin position="11"/>
        <end position="151"/>
    </location>
</feature>
<dbReference type="Pfam" id="PF00561">
    <property type="entry name" value="Abhydrolase_1"/>
    <property type="match status" value="1"/>
</dbReference>
<dbReference type="Gene3D" id="3.40.50.1820">
    <property type="entry name" value="alpha/beta hydrolase"/>
    <property type="match status" value="1"/>
</dbReference>
<dbReference type="PATRIC" id="fig|1150625.3.peg.721"/>
<sequence length="264" mass="30219">MNIEQKGSGEAIIFIHGVVGNQQAFKYQFESLSNDYHVIKYDLLGHGTDRGENIVLSIDTLTEQLKEIYHTVGITKAHLCSLSFGNFIAGAFAFRYPDMVSSLACVGGYLAEPKTDLFQAFQRNQETFYNLDFKDWIGQYANSVIPRLLTVDEGPEKFIEYGVTMNPDVMKQIVDLFFSYPFEQELPLIEAPYFWFMGEFDQIHLDTLITLKEKVQLLTLVIASNAGHLAYRHAPNLFEDQYRQFLSLHSSTGLYLANIKKRQK</sequence>
<dbReference type="EMBL" id="LDYG01000018">
    <property type="protein sequence ID" value="KUP08062.1"/>
    <property type="molecule type" value="Genomic_DNA"/>
</dbReference>
<gene>
    <name evidence="2" type="ORF">Q75_03440</name>
</gene>
<keyword evidence="3" id="KW-1185">Reference proteome</keyword>
<proteinExistence type="predicted"/>
<evidence type="ECO:0000313" key="2">
    <source>
        <dbReference type="EMBL" id="KUP08062.1"/>
    </source>
</evidence>
<dbReference type="PANTHER" id="PTHR43798">
    <property type="entry name" value="MONOACYLGLYCEROL LIPASE"/>
    <property type="match status" value="1"/>
</dbReference>
<dbReference type="SUPFAM" id="SSF53474">
    <property type="entry name" value="alpha/beta-Hydrolases"/>
    <property type="match status" value="1"/>
</dbReference>
<dbReference type="STRING" id="1150625.Q75_03440"/>
<dbReference type="Proteomes" id="UP000074108">
    <property type="component" value="Unassembled WGS sequence"/>
</dbReference>